<reference evidence="2" key="1">
    <citation type="journal article" date="2019" name="Int. J. Syst. Evol. Microbiol.">
        <title>The Global Catalogue of Microorganisms (GCM) 10K type strain sequencing project: providing services to taxonomists for standard genome sequencing and annotation.</title>
        <authorList>
            <consortium name="The Broad Institute Genomics Platform"/>
            <consortium name="The Broad Institute Genome Sequencing Center for Infectious Disease"/>
            <person name="Wu L."/>
            <person name="Ma J."/>
        </authorList>
    </citation>
    <scope>NUCLEOTIDE SEQUENCE [LARGE SCALE GENOMIC DNA]</scope>
    <source>
        <strain evidence="2">JCM 12165</strain>
    </source>
</reference>
<dbReference type="CDD" id="cd02440">
    <property type="entry name" value="AdoMet_MTases"/>
    <property type="match status" value="1"/>
</dbReference>
<dbReference type="EMBL" id="JBHUCP010000008">
    <property type="protein sequence ID" value="MFD1530668.1"/>
    <property type="molecule type" value="Genomic_DNA"/>
</dbReference>
<name>A0ABW4FKD5_9PSEU</name>
<dbReference type="Gene3D" id="3.40.50.150">
    <property type="entry name" value="Vaccinia Virus protein VP39"/>
    <property type="match status" value="1"/>
</dbReference>
<dbReference type="SUPFAM" id="SSF53335">
    <property type="entry name" value="S-adenosyl-L-methionine-dependent methyltransferases"/>
    <property type="match status" value="1"/>
</dbReference>
<organism evidence="1 2">
    <name type="scientific">Pseudonocardia aurantiaca</name>
    <dbReference type="NCBI Taxonomy" id="75290"/>
    <lineage>
        <taxon>Bacteria</taxon>
        <taxon>Bacillati</taxon>
        <taxon>Actinomycetota</taxon>
        <taxon>Actinomycetes</taxon>
        <taxon>Pseudonocardiales</taxon>
        <taxon>Pseudonocardiaceae</taxon>
        <taxon>Pseudonocardia</taxon>
    </lineage>
</organism>
<evidence type="ECO:0000313" key="1">
    <source>
        <dbReference type="EMBL" id="MFD1530668.1"/>
    </source>
</evidence>
<dbReference type="GO" id="GO:0008168">
    <property type="term" value="F:methyltransferase activity"/>
    <property type="evidence" value="ECO:0007669"/>
    <property type="project" value="UniProtKB-KW"/>
</dbReference>
<sequence length="289" mass="31926">MGDPESWRREYLSTPGQLPPEIDTTVPSVARIYDYALGGKNNFQVDRDTVAALSAAFPGSVPLAVDNRAFLRRGVRYLVGEAGVKQIIDFGSGLPTAGNVHEIAHEIDPSVRVVYVDIDPIVLAHARALLADNDTTTVIQADAGEPESILEHPETRRFIDFDQPYAVLLSAILHHLPDERDPVGVARYIKNRMPPGSYLLVTNFLDDDDPRAKMMEEQMTSRVGTGRFRTWAEQREFFDGLEMVEPGLVYANDWRPDGDTDVNGAWTTFTAGGIGRKPLLTADSNSSSR</sequence>
<accession>A0ABW4FKD5</accession>
<keyword evidence="1" id="KW-0808">Transferase</keyword>
<gene>
    <name evidence="1" type="ORF">ACFSCY_14570</name>
</gene>
<comment type="caution">
    <text evidence="1">The sequence shown here is derived from an EMBL/GenBank/DDBJ whole genome shotgun (WGS) entry which is preliminary data.</text>
</comment>
<dbReference type="RefSeq" id="WP_343988260.1">
    <property type="nucleotide sequence ID" value="NZ_BAAAJG010000029.1"/>
</dbReference>
<keyword evidence="2" id="KW-1185">Reference proteome</keyword>
<keyword evidence="1" id="KW-0489">Methyltransferase</keyword>
<dbReference type="InterPro" id="IPR006764">
    <property type="entry name" value="SAM_dep_MeTrfase_SAV2177_type"/>
</dbReference>
<dbReference type="Proteomes" id="UP001597145">
    <property type="component" value="Unassembled WGS sequence"/>
</dbReference>
<evidence type="ECO:0000313" key="2">
    <source>
        <dbReference type="Proteomes" id="UP001597145"/>
    </source>
</evidence>
<protein>
    <submittedName>
        <fullName evidence="1">SAM-dependent methyltransferase</fullName>
        <ecNumber evidence="1">2.1.1.-</ecNumber>
    </submittedName>
</protein>
<dbReference type="Pfam" id="PF04672">
    <property type="entry name" value="Methyltransf_19"/>
    <property type="match status" value="1"/>
</dbReference>
<dbReference type="EC" id="2.1.1.-" evidence="1"/>
<proteinExistence type="predicted"/>
<dbReference type="GO" id="GO:0032259">
    <property type="term" value="P:methylation"/>
    <property type="evidence" value="ECO:0007669"/>
    <property type="project" value="UniProtKB-KW"/>
</dbReference>
<dbReference type="InterPro" id="IPR029063">
    <property type="entry name" value="SAM-dependent_MTases_sf"/>
</dbReference>
<dbReference type="PIRSF" id="PIRSF017393">
    <property type="entry name" value="MTase_SAV2177"/>
    <property type="match status" value="1"/>
</dbReference>